<accession>A0A8S9I319</accession>
<dbReference type="InterPro" id="IPR044730">
    <property type="entry name" value="RNase_H-like_dom_plant"/>
</dbReference>
<organism evidence="2">
    <name type="scientific">Brassica cretica</name>
    <name type="common">Mustard</name>
    <dbReference type="NCBI Taxonomy" id="69181"/>
    <lineage>
        <taxon>Eukaryota</taxon>
        <taxon>Viridiplantae</taxon>
        <taxon>Streptophyta</taxon>
        <taxon>Embryophyta</taxon>
        <taxon>Tracheophyta</taxon>
        <taxon>Spermatophyta</taxon>
        <taxon>Magnoliopsida</taxon>
        <taxon>eudicotyledons</taxon>
        <taxon>Gunneridae</taxon>
        <taxon>Pentapetalae</taxon>
        <taxon>rosids</taxon>
        <taxon>malvids</taxon>
        <taxon>Brassicales</taxon>
        <taxon>Brassicaceae</taxon>
        <taxon>Brassiceae</taxon>
        <taxon>Brassica</taxon>
    </lineage>
</organism>
<dbReference type="PANTHER" id="PTHR47074">
    <property type="entry name" value="BNAC02G40300D PROTEIN"/>
    <property type="match status" value="1"/>
</dbReference>
<evidence type="ECO:0000259" key="1">
    <source>
        <dbReference type="Pfam" id="PF13456"/>
    </source>
</evidence>
<dbReference type="GO" id="GO:0003676">
    <property type="term" value="F:nucleic acid binding"/>
    <property type="evidence" value="ECO:0007669"/>
    <property type="project" value="InterPro"/>
</dbReference>
<dbReference type="InterPro" id="IPR002156">
    <property type="entry name" value="RNaseH_domain"/>
</dbReference>
<comment type="caution">
    <text evidence="2">The sequence shown here is derived from an EMBL/GenBank/DDBJ whole genome shotgun (WGS) entry which is preliminary data.</text>
</comment>
<evidence type="ECO:0000313" key="2">
    <source>
        <dbReference type="EMBL" id="KAF2564031.1"/>
    </source>
</evidence>
<dbReference type="InterPro" id="IPR012337">
    <property type="entry name" value="RNaseH-like_sf"/>
</dbReference>
<dbReference type="CDD" id="cd06222">
    <property type="entry name" value="RNase_H_like"/>
    <property type="match status" value="1"/>
</dbReference>
<dbReference type="SUPFAM" id="SSF53098">
    <property type="entry name" value="Ribonuclease H-like"/>
    <property type="match status" value="1"/>
</dbReference>
<sequence>MVCLVDHDQRHLPLYADGCQFQTTVSSALMAEGLAVRQTLSHAHHIGITKIWLRSDSLSVVKAINSISKPMNLYGILSDIEVLSSFFSFCCIFFVPREENGPSDILIKACLFHSVTTWAEII</sequence>
<reference evidence="2" key="1">
    <citation type="submission" date="2019-12" db="EMBL/GenBank/DDBJ databases">
        <title>Genome sequencing and annotation of Brassica cretica.</title>
        <authorList>
            <person name="Studholme D.J."/>
            <person name="Sarris P.F."/>
        </authorList>
    </citation>
    <scope>NUCLEOTIDE SEQUENCE</scope>
    <source>
        <strain evidence="2">PFS-102/07</strain>
        <tissue evidence="2">Leaf</tissue>
    </source>
</reference>
<dbReference type="Gene3D" id="3.30.420.10">
    <property type="entry name" value="Ribonuclease H-like superfamily/Ribonuclease H"/>
    <property type="match status" value="1"/>
</dbReference>
<dbReference type="Pfam" id="PF13456">
    <property type="entry name" value="RVT_3"/>
    <property type="match status" value="1"/>
</dbReference>
<name>A0A8S9I319_BRACR</name>
<protein>
    <recommendedName>
        <fullName evidence="1">RNase H type-1 domain-containing protein</fullName>
    </recommendedName>
</protein>
<feature type="domain" description="RNase H type-1" evidence="1">
    <location>
        <begin position="22"/>
        <end position="110"/>
    </location>
</feature>
<dbReference type="InterPro" id="IPR052929">
    <property type="entry name" value="RNase_H-like_EbsB-rel"/>
</dbReference>
<dbReference type="EMBL" id="QGKY02001250">
    <property type="protein sequence ID" value="KAF2564031.1"/>
    <property type="molecule type" value="Genomic_DNA"/>
</dbReference>
<gene>
    <name evidence="2" type="ORF">F2Q70_00014243</name>
</gene>
<dbReference type="PANTHER" id="PTHR47074:SF49">
    <property type="entry name" value="POLYNUCLEOTIDYL TRANSFERASE, RIBONUCLEASE H-LIKE SUPERFAMILY PROTEIN"/>
    <property type="match status" value="1"/>
</dbReference>
<dbReference type="AlphaFoldDB" id="A0A8S9I319"/>
<dbReference type="GO" id="GO:0004523">
    <property type="term" value="F:RNA-DNA hybrid ribonuclease activity"/>
    <property type="evidence" value="ECO:0007669"/>
    <property type="project" value="InterPro"/>
</dbReference>
<dbReference type="InterPro" id="IPR036397">
    <property type="entry name" value="RNaseH_sf"/>
</dbReference>
<proteinExistence type="predicted"/>